<dbReference type="AlphaFoldDB" id="A0A8X6J9G1"/>
<evidence type="ECO:0000256" key="1">
    <source>
        <dbReference type="SAM" id="MobiDB-lite"/>
    </source>
</evidence>
<dbReference type="PANTHER" id="PTHR10974:SF73">
    <property type="entry name" value="FI21235P1"/>
    <property type="match status" value="1"/>
</dbReference>
<dbReference type="GO" id="GO:0005615">
    <property type="term" value="C:extracellular space"/>
    <property type="evidence" value="ECO:0007669"/>
    <property type="project" value="TreeGrafter"/>
</dbReference>
<dbReference type="InterPro" id="IPR017850">
    <property type="entry name" value="Alkaline_phosphatase_core_sf"/>
</dbReference>
<proteinExistence type="predicted"/>
<feature type="region of interest" description="Disordered" evidence="1">
    <location>
        <begin position="65"/>
        <end position="91"/>
    </location>
</feature>
<dbReference type="OrthoDB" id="413313at2759"/>
<evidence type="ECO:0000313" key="2">
    <source>
        <dbReference type="EMBL" id="GFS48899.1"/>
    </source>
</evidence>
<sequence>MDPHLALMYKTAVNAEIMVNTTVRYRLISYPEQPNARGASDGRLSGCGFPGSAVLPSRFFDMDGALTQPEGNSEKRRSHRTSLQTSRPRLQQPSHTQVMLDWLRQFYEVYSDVPKFAFGFHGELSHDDYNMVGYADSDLEKFLKGLHDDGILNNTLLIMLSDHGHR</sequence>
<accession>A0A8X6J9G1</accession>
<protein>
    <submittedName>
        <fullName evidence="2">Uncharacterized protein</fullName>
    </submittedName>
</protein>
<dbReference type="Pfam" id="PF02995">
    <property type="entry name" value="DUF229"/>
    <property type="match status" value="1"/>
</dbReference>
<dbReference type="Gene3D" id="3.40.720.10">
    <property type="entry name" value="Alkaline Phosphatase, subunit A"/>
    <property type="match status" value="1"/>
</dbReference>
<reference evidence="2" key="1">
    <citation type="submission" date="2020-08" db="EMBL/GenBank/DDBJ databases">
        <title>Multicomponent nature underlies the extraordinary mechanical properties of spider dragline silk.</title>
        <authorList>
            <person name="Kono N."/>
            <person name="Nakamura H."/>
            <person name="Mori M."/>
            <person name="Yoshida Y."/>
            <person name="Ohtoshi R."/>
            <person name="Malay A.D."/>
            <person name="Moran D.A.P."/>
            <person name="Tomita M."/>
            <person name="Numata K."/>
            <person name="Arakawa K."/>
        </authorList>
    </citation>
    <scope>NUCLEOTIDE SEQUENCE</scope>
</reference>
<dbReference type="EMBL" id="BMAV01026283">
    <property type="protein sequence ID" value="GFS48899.1"/>
    <property type="molecule type" value="Genomic_DNA"/>
</dbReference>
<dbReference type="SUPFAM" id="SSF53649">
    <property type="entry name" value="Alkaline phosphatase-like"/>
    <property type="match status" value="1"/>
</dbReference>
<comment type="caution">
    <text evidence="2">The sequence shown here is derived from an EMBL/GenBank/DDBJ whole genome shotgun (WGS) entry which is preliminary data.</text>
</comment>
<dbReference type="InterPro" id="IPR004245">
    <property type="entry name" value="DUF229"/>
</dbReference>
<name>A0A8X6J9G1_9ARAC</name>
<dbReference type="PANTHER" id="PTHR10974">
    <property type="entry name" value="FI08016P-RELATED"/>
    <property type="match status" value="1"/>
</dbReference>
<evidence type="ECO:0000313" key="3">
    <source>
        <dbReference type="Proteomes" id="UP000886998"/>
    </source>
</evidence>
<keyword evidence="3" id="KW-1185">Reference proteome</keyword>
<dbReference type="Proteomes" id="UP000886998">
    <property type="component" value="Unassembled WGS sequence"/>
</dbReference>
<organism evidence="2 3">
    <name type="scientific">Trichonephila inaurata madagascariensis</name>
    <dbReference type="NCBI Taxonomy" id="2747483"/>
    <lineage>
        <taxon>Eukaryota</taxon>
        <taxon>Metazoa</taxon>
        <taxon>Ecdysozoa</taxon>
        <taxon>Arthropoda</taxon>
        <taxon>Chelicerata</taxon>
        <taxon>Arachnida</taxon>
        <taxon>Araneae</taxon>
        <taxon>Araneomorphae</taxon>
        <taxon>Entelegynae</taxon>
        <taxon>Araneoidea</taxon>
        <taxon>Nephilidae</taxon>
        <taxon>Trichonephila</taxon>
        <taxon>Trichonephila inaurata</taxon>
    </lineage>
</organism>
<feature type="compositionally biased region" description="Polar residues" evidence="1">
    <location>
        <begin position="81"/>
        <end position="91"/>
    </location>
</feature>
<gene>
    <name evidence="2" type="primary">X975_14483</name>
    <name evidence="2" type="ORF">TNIN_22231</name>
</gene>